<evidence type="ECO:0000313" key="7">
    <source>
        <dbReference type="EMBL" id="ANS25711.1"/>
    </source>
</evidence>
<dbReference type="PANTHER" id="PTHR43107:SF15">
    <property type="entry name" value="FATTY ACID TRANSPORT PROTEIN 3, ISOFORM A"/>
    <property type="match status" value="1"/>
</dbReference>
<protein>
    <submittedName>
        <fullName evidence="7">Acyl-CoA synthetase</fullName>
    </submittedName>
</protein>
<dbReference type="InterPro" id="IPR045851">
    <property type="entry name" value="AMP-bd_C_sf"/>
</dbReference>
<feature type="domain" description="AMP-binding enzyme C-terminal" evidence="6">
    <location>
        <begin position="420"/>
        <end position="494"/>
    </location>
</feature>
<dbReference type="GO" id="GO:0005524">
    <property type="term" value="F:ATP binding"/>
    <property type="evidence" value="ECO:0007669"/>
    <property type="project" value="UniProtKB-KW"/>
</dbReference>
<dbReference type="InterPro" id="IPR020845">
    <property type="entry name" value="AMP-binding_CS"/>
</dbReference>
<organism evidence="7 8">
    <name type="scientific">Rhodococcus opacus</name>
    <name type="common">Nocardia opaca</name>
    <dbReference type="NCBI Taxonomy" id="37919"/>
    <lineage>
        <taxon>Bacteria</taxon>
        <taxon>Bacillati</taxon>
        <taxon>Actinomycetota</taxon>
        <taxon>Actinomycetes</taxon>
        <taxon>Mycobacteriales</taxon>
        <taxon>Nocardiaceae</taxon>
        <taxon>Rhodococcus</taxon>
    </lineage>
</organism>
<keyword evidence="2" id="KW-0436">Ligase</keyword>
<reference evidence="7 8" key="1">
    <citation type="submission" date="2014-07" db="EMBL/GenBank/DDBJ databases">
        <authorList>
            <person name="Zhang J.E."/>
            <person name="Yang H."/>
            <person name="Guo J."/>
            <person name="Deng Z."/>
            <person name="Luo H."/>
            <person name="Luo M."/>
            <person name="Zhao B."/>
        </authorList>
    </citation>
    <scope>NUCLEOTIDE SEQUENCE [LARGE SCALE GENOMIC DNA]</scope>
    <source>
        <strain evidence="7 8">1CP</strain>
    </source>
</reference>
<dbReference type="Gene3D" id="3.40.50.12780">
    <property type="entry name" value="N-terminal domain of ligase-like"/>
    <property type="match status" value="1"/>
</dbReference>
<dbReference type="GO" id="GO:0004467">
    <property type="term" value="F:long-chain fatty acid-CoA ligase activity"/>
    <property type="evidence" value="ECO:0007669"/>
    <property type="project" value="TreeGrafter"/>
</dbReference>
<dbReference type="Proteomes" id="UP000186108">
    <property type="component" value="Chromosome"/>
</dbReference>
<gene>
    <name evidence="7" type="ORF">R1CP_04870</name>
</gene>
<dbReference type="RefSeq" id="WP_065489152.1">
    <property type="nucleotide sequence ID" value="NZ_CP009111.1"/>
</dbReference>
<evidence type="ECO:0000313" key="8">
    <source>
        <dbReference type="Proteomes" id="UP000186108"/>
    </source>
</evidence>
<dbReference type="SUPFAM" id="SSF56801">
    <property type="entry name" value="Acetyl-CoA synthetase-like"/>
    <property type="match status" value="1"/>
</dbReference>
<dbReference type="PANTHER" id="PTHR43107">
    <property type="entry name" value="LONG-CHAIN FATTY ACID TRANSPORT PROTEIN"/>
    <property type="match status" value="1"/>
</dbReference>
<keyword evidence="3" id="KW-0547">Nucleotide-binding</keyword>
<comment type="similarity">
    <text evidence="1">Belongs to the ATP-dependent AMP-binding enzyme family.</text>
</comment>
<evidence type="ECO:0000256" key="1">
    <source>
        <dbReference type="ARBA" id="ARBA00006432"/>
    </source>
</evidence>
<dbReference type="GO" id="GO:0044539">
    <property type="term" value="P:long-chain fatty acid import into cell"/>
    <property type="evidence" value="ECO:0007669"/>
    <property type="project" value="TreeGrafter"/>
</dbReference>
<dbReference type="PROSITE" id="PS00455">
    <property type="entry name" value="AMP_BINDING"/>
    <property type="match status" value="1"/>
</dbReference>
<evidence type="ECO:0000256" key="4">
    <source>
        <dbReference type="ARBA" id="ARBA00022840"/>
    </source>
</evidence>
<evidence type="ECO:0000256" key="3">
    <source>
        <dbReference type="ARBA" id="ARBA00022741"/>
    </source>
</evidence>
<dbReference type="EMBL" id="CP009111">
    <property type="protein sequence ID" value="ANS25711.1"/>
    <property type="molecule type" value="Genomic_DNA"/>
</dbReference>
<accession>A0A1B1JZD4</accession>
<dbReference type="Pfam" id="PF00501">
    <property type="entry name" value="AMP-binding"/>
    <property type="match status" value="1"/>
</dbReference>
<dbReference type="InterPro" id="IPR025110">
    <property type="entry name" value="AMP-bd_C"/>
</dbReference>
<proteinExistence type="inferred from homology"/>
<dbReference type="InterPro" id="IPR042099">
    <property type="entry name" value="ANL_N_sf"/>
</dbReference>
<name>A0A1B1JZD4_RHOOP</name>
<keyword evidence="4" id="KW-0067">ATP-binding</keyword>
<dbReference type="GO" id="GO:0005886">
    <property type="term" value="C:plasma membrane"/>
    <property type="evidence" value="ECO:0007669"/>
    <property type="project" value="TreeGrafter"/>
</dbReference>
<dbReference type="InterPro" id="IPR000873">
    <property type="entry name" value="AMP-dep_synth/lig_dom"/>
</dbReference>
<sequence>MTATLARTVSDLLLGVAESDAQGLYFEDRFLSWSEHVRASLRRAAILDDLLDAQHPRHFGVLMDNVPEFSLLAGAAALSGAVLVGLNTTRRGAALARDIALADCQVVFTESGRSALLDGLDPCVPVVDVDSPDWSALLAAERPFTPRAAAADDLFMLIFTSGTSGDPKAVRCTHAKITGPGIMLAERFGLTPDDVVYMSMPMFHSNAMMAAWSVALAGHSSIALRRKFSASHFLSDVRKFGVTYANYVGKPLSYVLATPKMPDDVDNTLRVMYGNEGSAPAIAAFSRRFGTAVVDGFGSTEGGVAISANPGAPAGSLGKLPEGIAILDPETGDPCPPAEFDSAGRVVNAEAATGELVNVAGSGAFAGYYNNPEADAERIRDGKYWSGDLAYRDADGFVYFAGRSSGWLRVDGENIGSAPIERILMRYDGFAQVSVYAVPDPDVGDRVMAAVVPTRDFDPVAFTSFLDAQSDLGPKQRPSLIRVCAEFPRTATFKVLTRVLSAEAANCTDPVWIRGGTGYSRR</sequence>
<evidence type="ECO:0000259" key="6">
    <source>
        <dbReference type="Pfam" id="PF13193"/>
    </source>
</evidence>
<evidence type="ECO:0000256" key="2">
    <source>
        <dbReference type="ARBA" id="ARBA00022598"/>
    </source>
</evidence>
<dbReference type="GO" id="GO:0005324">
    <property type="term" value="F:long-chain fatty acid transmembrane transporter activity"/>
    <property type="evidence" value="ECO:0007669"/>
    <property type="project" value="TreeGrafter"/>
</dbReference>
<dbReference type="AlphaFoldDB" id="A0A1B1JZD4"/>
<dbReference type="Gene3D" id="3.30.300.30">
    <property type="match status" value="1"/>
</dbReference>
<evidence type="ECO:0000259" key="5">
    <source>
        <dbReference type="Pfam" id="PF00501"/>
    </source>
</evidence>
<feature type="domain" description="AMP-dependent synthetase/ligase" evidence="5">
    <location>
        <begin position="21"/>
        <end position="369"/>
    </location>
</feature>
<dbReference type="PATRIC" id="fig|37919.13.peg.990"/>
<dbReference type="Pfam" id="PF13193">
    <property type="entry name" value="AMP-binding_C"/>
    <property type="match status" value="1"/>
</dbReference>